<evidence type="ECO:0000313" key="3">
    <source>
        <dbReference type="EMBL" id="THG94029.1"/>
    </source>
</evidence>
<name>A0A4S4KCK9_9APHY</name>
<dbReference type="Pfam" id="PF03372">
    <property type="entry name" value="Exo_endo_phos"/>
    <property type="match status" value="1"/>
</dbReference>
<proteinExistence type="predicted"/>
<dbReference type="Proteomes" id="UP000309038">
    <property type="component" value="Unassembled WGS sequence"/>
</dbReference>
<dbReference type="PANTHER" id="PTHR42834:SF1">
    <property type="entry name" value="ENDONUCLEASE_EXONUCLEASE_PHOSPHATASE FAMILY PROTEIN (AFU_ORTHOLOGUE AFUA_3G09210)"/>
    <property type="match status" value="1"/>
</dbReference>
<dbReference type="AlphaFoldDB" id="A0A4S4KCK9"/>
<organism evidence="3 4">
    <name type="scientific">Hermanssonia centrifuga</name>
    <dbReference type="NCBI Taxonomy" id="98765"/>
    <lineage>
        <taxon>Eukaryota</taxon>
        <taxon>Fungi</taxon>
        <taxon>Dikarya</taxon>
        <taxon>Basidiomycota</taxon>
        <taxon>Agaricomycotina</taxon>
        <taxon>Agaricomycetes</taxon>
        <taxon>Polyporales</taxon>
        <taxon>Meruliaceae</taxon>
        <taxon>Hermanssonia</taxon>
    </lineage>
</organism>
<feature type="domain" description="Endonuclease/exonuclease/phosphatase" evidence="2">
    <location>
        <begin position="400"/>
        <end position="654"/>
    </location>
</feature>
<dbReference type="PANTHER" id="PTHR42834">
    <property type="entry name" value="ENDONUCLEASE/EXONUCLEASE/PHOSPHATASE FAMILY PROTEIN (AFU_ORTHOLOGUE AFUA_3G09210)"/>
    <property type="match status" value="1"/>
</dbReference>
<evidence type="ECO:0000259" key="2">
    <source>
        <dbReference type="Pfam" id="PF03372"/>
    </source>
</evidence>
<comment type="caution">
    <text evidence="3">The sequence shown here is derived from an EMBL/GenBank/DDBJ whole genome shotgun (WGS) entry which is preliminary data.</text>
</comment>
<dbReference type="SUPFAM" id="SSF56219">
    <property type="entry name" value="DNase I-like"/>
    <property type="match status" value="1"/>
</dbReference>
<dbReference type="EMBL" id="SGPJ01000517">
    <property type="protein sequence ID" value="THG94029.1"/>
    <property type="molecule type" value="Genomic_DNA"/>
</dbReference>
<dbReference type="GO" id="GO:0003824">
    <property type="term" value="F:catalytic activity"/>
    <property type="evidence" value="ECO:0007669"/>
    <property type="project" value="InterPro"/>
</dbReference>
<dbReference type="CDD" id="cd04486">
    <property type="entry name" value="YhcR_OBF_like"/>
    <property type="match status" value="1"/>
</dbReference>
<feature type="region of interest" description="Disordered" evidence="1">
    <location>
        <begin position="552"/>
        <end position="573"/>
    </location>
</feature>
<accession>A0A4S4KCK9</accession>
<reference evidence="3 4" key="1">
    <citation type="submission" date="2019-02" db="EMBL/GenBank/DDBJ databases">
        <title>Genome sequencing of the rare red list fungi Phlebia centrifuga.</title>
        <authorList>
            <person name="Buettner E."/>
            <person name="Kellner H."/>
        </authorList>
    </citation>
    <scope>NUCLEOTIDE SEQUENCE [LARGE SCALE GENOMIC DNA]</scope>
    <source>
        <strain evidence="3 4">DSM 108282</strain>
    </source>
</reference>
<feature type="non-terminal residue" evidence="3">
    <location>
        <position position="1"/>
    </location>
</feature>
<dbReference type="InterPro" id="IPR005135">
    <property type="entry name" value="Endo/exonuclease/phosphatase"/>
</dbReference>
<keyword evidence="4" id="KW-1185">Reference proteome</keyword>
<evidence type="ECO:0000256" key="1">
    <source>
        <dbReference type="SAM" id="MobiDB-lite"/>
    </source>
</evidence>
<sequence length="657" mass="68549">EDATADEISSAVAGISAGSNAATAASSASATADDTAAATASCGSATTVTVTAAAEATSAATQIVAVATSTAAAATSTTAATSGSDLQTFTGALGGVTAPAVTAGGRGFVVENSDDFLNLAAALGRSCDVQHNQCADKANSGGGFAASTGFYIQGPSVSDVRASSGLYVYSTSSKVLNAVVVGDFVTLSGKVQEFRSSSDPTYLFGTELGSPTNITVLSHNNTVKPLVLGIDRSPPTQQLSALDVGRDGFLSVPNNQSRIDVVNATMQPNKYGVDFWSSLEGQLVTVPKPVSIGFENSYGEFWVRGDWKATGVNTRGGLTLAFGPDGIPDANPETIIIGSPLDGTQNPKMCVGKILTDITGVVQYQFGFYYILPLTAPTVLSTPDPAVDNMGPESSHLPSVAAHIGDYLLTPDIMFLQEIQDNSGETDDGTVSADVTLSTLTAAIANISAVTYNYTEVISENDQDGGVPGGNIRPAYLYREEKVSLVKGSPVGGPLNATKPVFGHDGKLTLSFNPGRIDPTNVAWNVSRKPLVAAWETTDGHRFFTINVHDASKSDDSSSIQGDPRPPINSDVDQRTSQVEVIATFVKLILKLDPLASIIIAGDFNEFIQTRSVFAAFNGLVFEADELAGIDPVERYTYVFDQSMEQLDHIFLSPVDE</sequence>
<dbReference type="Gene3D" id="3.60.10.10">
    <property type="entry name" value="Endonuclease/exonuclease/phosphatase"/>
    <property type="match status" value="1"/>
</dbReference>
<dbReference type="InterPro" id="IPR036691">
    <property type="entry name" value="Endo/exonu/phosph_ase_sf"/>
</dbReference>
<gene>
    <name evidence="3" type="ORF">EW026_g7357</name>
</gene>
<protein>
    <recommendedName>
        <fullName evidence="2">Endonuclease/exonuclease/phosphatase domain-containing protein</fullName>
    </recommendedName>
</protein>
<evidence type="ECO:0000313" key="4">
    <source>
        <dbReference type="Proteomes" id="UP000309038"/>
    </source>
</evidence>